<dbReference type="Proteomes" id="UP001236404">
    <property type="component" value="Unassembled WGS sequence"/>
</dbReference>
<dbReference type="GO" id="GO:0016787">
    <property type="term" value="F:hydrolase activity"/>
    <property type="evidence" value="ECO:0007669"/>
    <property type="project" value="UniProtKB-KW"/>
</dbReference>
<gene>
    <name evidence="2" type="ORF">QUG93_11210</name>
</gene>
<sequence>MVAQVLGSGRPLINLRGFGVDLRIMLPLADVVQDLPRRLVLLDLPWVEAAGATATTKSAVDVADEVLADVYDHLGDEPFVVIGNSFGGVIARHGSAR</sequence>
<dbReference type="Gene3D" id="3.40.50.1820">
    <property type="entry name" value="alpha/beta hydrolase"/>
    <property type="match status" value="1"/>
</dbReference>
<evidence type="ECO:0000259" key="1">
    <source>
        <dbReference type="Pfam" id="PF00561"/>
    </source>
</evidence>
<accession>A0ABT7TRL9</accession>
<dbReference type="RefSeq" id="WP_289473952.1">
    <property type="nucleotide sequence ID" value="NZ_JAUCMN010000007.1"/>
</dbReference>
<dbReference type="EMBL" id="JAUCMN010000007">
    <property type="protein sequence ID" value="MDM7892256.1"/>
    <property type="molecule type" value="Genomic_DNA"/>
</dbReference>
<dbReference type="InterPro" id="IPR029058">
    <property type="entry name" value="AB_hydrolase_fold"/>
</dbReference>
<keyword evidence="2" id="KW-0378">Hydrolase</keyword>
<evidence type="ECO:0000313" key="3">
    <source>
        <dbReference type="Proteomes" id="UP001236404"/>
    </source>
</evidence>
<dbReference type="Pfam" id="PF00561">
    <property type="entry name" value="Abhydrolase_1"/>
    <property type="match status" value="1"/>
</dbReference>
<feature type="domain" description="AB hydrolase-1" evidence="1">
    <location>
        <begin position="13"/>
        <end position="93"/>
    </location>
</feature>
<protein>
    <submittedName>
        <fullName evidence="2">Alpha/beta hydrolase</fullName>
    </submittedName>
</protein>
<keyword evidence="3" id="KW-1185">Reference proteome</keyword>
<dbReference type="InterPro" id="IPR000073">
    <property type="entry name" value="AB_hydrolase_1"/>
</dbReference>
<organism evidence="2 3">
    <name type="scientific">Curtobacterium caseinilyticum</name>
    <dbReference type="NCBI Taxonomy" id="3055137"/>
    <lineage>
        <taxon>Bacteria</taxon>
        <taxon>Bacillati</taxon>
        <taxon>Actinomycetota</taxon>
        <taxon>Actinomycetes</taxon>
        <taxon>Micrococcales</taxon>
        <taxon>Microbacteriaceae</taxon>
        <taxon>Curtobacterium</taxon>
    </lineage>
</organism>
<name>A0ABT7TRL9_9MICO</name>
<evidence type="ECO:0000313" key="2">
    <source>
        <dbReference type="EMBL" id="MDM7892256.1"/>
    </source>
</evidence>
<reference evidence="2 3" key="1">
    <citation type="submission" date="2023-06" db="EMBL/GenBank/DDBJ databases">
        <authorList>
            <person name="Feng G."/>
            <person name="Li J."/>
            <person name="Zhu H."/>
        </authorList>
    </citation>
    <scope>NUCLEOTIDE SEQUENCE [LARGE SCALE GENOMIC DNA]</scope>
    <source>
        <strain evidence="2 3">RHCKG28</strain>
    </source>
</reference>
<comment type="caution">
    <text evidence="2">The sequence shown here is derived from an EMBL/GenBank/DDBJ whole genome shotgun (WGS) entry which is preliminary data.</text>
</comment>
<dbReference type="SUPFAM" id="SSF53474">
    <property type="entry name" value="alpha/beta-Hydrolases"/>
    <property type="match status" value="1"/>
</dbReference>
<proteinExistence type="predicted"/>